<evidence type="ECO:0008006" key="3">
    <source>
        <dbReference type="Google" id="ProtNLM"/>
    </source>
</evidence>
<dbReference type="Gene3D" id="3.30.70.100">
    <property type="match status" value="2"/>
</dbReference>
<dbReference type="AlphaFoldDB" id="A0AAW0BUR8"/>
<evidence type="ECO:0000313" key="2">
    <source>
        <dbReference type="Proteomes" id="UP001362999"/>
    </source>
</evidence>
<sequence length="202" mass="20743">MPVLLVANGPASDAFISNPKDFAPPAGLLSGTDGFKAAYQGFAIEDGKQSYTVALWDSMDHATKAIQDPKFAPIVAKMGEAFSGEAARHAIDVSADTTAALTAPVTAILIFTLKSGQSADNLLTHVGELAKNLDGGVAGAKSPSLYGKSATDANKVLLITGWESAEAHQAVVKGGSQSAVFGKIQEAADFTVAHTTLRKGEA</sequence>
<reference evidence="1 2" key="1">
    <citation type="journal article" date="2024" name="J Genomics">
        <title>Draft genome sequencing and assembly of Favolaschia claudopus CIRM-BRFM 2984 isolated from oak limbs.</title>
        <authorList>
            <person name="Navarro D."/>
            <person name="Drula E."/>
            <person name="Chaduli D."/>
            <person name="Cazenave R."/>
            <person name="Ahrendt S."/>
            <person name="Wang J."/>
            <person name="Lipzen A."/>
            <person name="Daum C."/>
            <person name="Barry K."/>
            <person name="Grigoriev I.V."/>
            <person name="Favel A."/>
            <person name="Rosso M.N."/>
            <person name="Martin F."/>
        </authorList>
    </citation>
    <scope>NUCLEOTIDE SEQUENCE [LARGE SCALE GENOMIC DNA]</scope>
    <source>
        <strain evidence="1 2">CIRM-BRFM 2984</strain>
    </source>
</reference>
<dbReference type="InterPro" id="IPR011008">
    <property type="entry name" value="Dimeric_a/b-barrel"/>
</dbReference>
<dbReference type="EMBL" id="JAWWNJ010000026">
    <property type="protein sequence ID" value="KAK7030149.1"/>
    <property type="molecule type" value="Genomic_DNA"/>
</dbReference>
<dbReference type="Proteomes" id="UP001362999">
    <property type="component" value="Unassembled WGS sequence"/>
</dbReference>
<keyword evidence="2" id="KW-1185">Reference proteome</keyword>
<dbReference type="SUPFAM" id="SSF54909">
    <property type="entry name" value="Dimeric alpha+beta barrel"/>
    <property type="match status" value="1"/>
</dbReference>
<gene>
    <name evidence="1" type="ORF">R3P38DRAFT_2933398</name>
</gene>
<accession>A0AAW0BUR8</accession>
<comment type="caution">
    <text evidence="1">The sequence shown here is derived from an EMBL/GenBank/DDBJ whole genome shotgun (WGS) entry which is preliminary data.</text>
</comment>
<proteinExistence type="predicted"/>
<protein>
    <recommendedName>
        <fullName evidence="3">ABM domain-containing protein</fullName>
    </recommendedName>
</protein>
<organism evidence="1 2">
    <name type="scientific">Favolaschia claudopus</name>
    <dbReference type="NCBI Taxonomy" id="2862362"/>
    <lineage>
        <taxon>Eukaryota</taxon>
        <taxon>Fungi</taxon>
        <taxon>Dikarya</taxon>
        <taxon>Basidiomycota</taxon>
        <taxon>Agaricomycotina</taxon>
        <taxon>Agaricomycetes</taxon>
        <taxon>Agaricomycetidae</taxon>
        <taxon>Agaricales</taxon>
        <taxon>Marasmiineae</taxon>
        <taxon>Mycenaceae</taxon>
        <taxon>Favolaschia</taxon>
    </lineage>
</organism>
<name>A0AAW0BUR8_9AGAR</name>
<evidence type="ECO:0000313" key="1">
    <source>
        <dbReference type="EMBL" id="KAK7030149.1"/>
    </source>
</evidence>